<evidence type="ECO:0000256" key="9">
    <source>
        <dbReference type="RuleBase" id="RU003357"/>
    </source>
</evidence>
<dbReference type="Pfam" id="PF07715">
    <property type="entry name" value="Plug"/>
    <property type="match status" value="1"/>
</dbReference>
<evidence type="ECO:0000256" key="4">
    <source>
        <dbReference type="ARBA" id="ARBA00022692"/>
    </source>
</evidence>
<comment type="caution">
    <text evidence="13">The sequence shown here is derived from an EMBL/GenBank/DDBJ whole genome shotgun (WGS) entry which is preliminary data.</text>
</comment>
<reference evidence="13 14" key="1">
    <citation type="submission" date="2012-09" db="EMBL/GenBank/DDBJ databases">
        <title>Genome Sequence of alkane-degrading Bacterium Alcanivorax sp. 19-m-6.</title>
        <authorList>
            <person name="Lai Q."/>
            <person name="Shao Z."/>
        </authorList>
    </citation>
    <scope>NUCLEOTIDE SEQUENCE [LARGE SCALE GENOMIC DNA]</scope>
    <source>
        <strain evidence="13 14">19-m-6</strain>
    </source>
</reference>
<dbReference type="AlphaFoldDB" id="A0A095US09"/>
<evidence type="ECO:0000256" key="2">
    <source>
        <dbReference type="ARBA" id="ARBA00022448"/>
    </source>
</evidence>
<keyword evidence="13" id="KW-0675">Receptor</keyword>
<dbReference type="OrthoDB" id="9760494at2"/>
<dbReference type="InterPro" id="IPR012910">
    <property type="entry name" value="Plug_dom"/>
</dbReference>
<dbReference type="PATRIC" id="fig|1177154.3.peg.1238"/>
<keyword evidence="5 9" id="KW-0798">TonB box</keyword>
<dbReference type="SUPFAM" id="SSF56935">
    <property type="entry name" value="Porins"/>
    <property type="match status" value="1"/>
</dbReference>
<dbReference type="Gene3D" id="2.40.170.20">
    <property type="entry name" value="TonB-dependent receptor, beta-barrel domain"/>
    <property type="match status" value="1"/>
</dbReference>
<organism evidence="13 14">
    <name type="scientific">Alcanivorax nanhaiticus</name>
    <dbReference type="NCBI Taxonomy" id="1177154"/>
    <lineage>
        <taxon>Bacteria</taxon>
        <taxon>Pseudomonadati</taxon>
        <taxon>Pseudomonadota</taxon>
        <taxon>Gammaproteobacteria</taxon>
        <taxon>Oceanospirillales</taxon>
        <taxon>Alcanivoracaceae</taxon>
        <taxon>Alcanivorax</taxon>
    </lineage>
</organism>
<dbReference type="eggNOG" id="COG4772">
    <property type="taxonomic scope" value="Bacteria"/>
</dbReference>
<dbReference type="InterPro" id="IPR037066">
    <property type="entry name" value="Plug_dom_sf"/>
</dbReference>
<comment type="subcellular location">
    <subcellularLocation>
        <location evidence="1 8">Cell outer membrane</location>
        <topology evidence="1 8">Multi-pass membrane protein</topology>
    </subcellularLocation>
</comment>
<dbReference type="RefSeq" id="WP_035231346.1">
    <property type="nucleotide sequence ID" value="NZ_ARXV01000004.1"/>
</dbReference>
<evidence type="ECO:0000313" key="14">
    <source>
        <dbReference type="Proteomes" id="UP000029444"/>
    </source>
</evidence>
<dbReference type="Proteomes" id="UP000029444">
    <property type="component" value="Unassembled WGS sequence"/>
</dbReference>
<protein>
    <submittedName>
        <fullName evidence="13">FecA-like outer membrane receptor</fullName>
    </submittedName>
</protein>
<evidence type="ECO:0000256" key="7">
    <source>
        <dbReference type="ARBA" id="ARBA00023237"/>
    </source>
</evidence>
<evidence type="ECO:0000256" key="3">
    <source>
        <dbReference type="ARBA" id="ARBA00022452"/>
    </source>
</evidence>
<evidence type="ECO:0000259" key="11">
    <source>
        <dbReference type="Pfam" id="PF00593"/>
    </source>
</evidence>
<evidence type="ECO:0000256" key="1">
    <source>
        <dbReference type="ARBA" id="ARBA00004571"/>
    </source>
</evidence>
<keyword evidence="6 8" id="KW-0472">Membrane</keyword>
<keyword evidence="14" id="KW-1185">Reference proteome</keyword>
<name>A0A095US09_9GAMM</name>
<dbReference type="InterPro" id="IPR000531">
    <property type="entry name" value="Beta-barrel_TonB"/>
</dbReference>
<sequence length="730" mass="80531">MHLQRRLICCAIASAMATGAAPAFADQTNELKPVQILGDRQDTFSISGSAYVLSNEDLEKKENTDVHRILRDVPGVYFQEEEGYGLRPNIGIRGSGRDRSSKVSLMEDGVLIAPAPYAAPAAYYFPSAGRFYGVEVLKGPDTLRYGPFTVGGAINFLSTPIPARASGMVNVEGGEDGSQRAHAYYGATEGQFGFMLEAHQQRTLGFKDIDRSNRDSGFDKRDYVAKLRWQAPETAAIQQALELKLEHSSEVSDETYLGLTDRDFERDANRRYGMSDIDQMDNDRDAVSLRHTLVFAENTRLNSVVYRNEFNRNWYKLASIDGQGIGGYVSDANTNGGVKQAVLRGSADASDLVFKNNNREYISEGIQTELSHQFQAGSVQNDLIVGARYHQDEVDRYQPTDTFDQTNGSLVYQTSTLPTGGDNRLENADAMSAWIIDHAYVGDFIVTGSLRYENVESKSKRWGEPARNTVSSRTENRNEELMAGLGATWLLNDNWSLLAGVHQGFAPAGASSQKGTEAEKSVNYETGFRYWQENFSADVIAFYSDYENTIQNCSIANPCPNGNDSGTQSFGESEVRGLEVGLNSVAWEGDNGLRVPVRLAYTYTDGEITRDADDLSVLDGDVLPYLPEHLASLTFGLEKAAAWSALMSVSHTDGMCIDNSCDRTGQSTTFKRTSDYVIADVVATYHVNSDMEVYAKVDNVFDDQEIVSRDPAGARPNKPRTGYVGMKVRF</sequence>
<feature type="domain" description="TonB-dependent receptor plug" evidence="12">
    <location>
        <begin position="45"/>
        <end position="153"/>
    </location>
</feature>
<evidence type="ECO:0000256" key="5">
    <source>
        <dbReference type="ARBA" id="ARBA00023077"/>
    </source>
</evidence>
<feature type="domain" description="TonB-dependent receptor-like beta-barrel" evidence="11">
    <location>
        <begin position="261"/>
        <end position="700"/>
    </location>
</feature>
<dbReference type="PANTHER" id="PTHR30442:SF0">
    <property type="entry name" value="FE(3+) DICITRATE TRANSPORT PROTEIN FECA"/>
    <property type="match status" value="1"/>
</dbReference>
<dbReference type="STRING" id="1177154.Y5S_01218"/>
<dbReference type="InterPro" id="IPR039426">
    <property type="entry name" value="TonB-dep_rcpt-like"/>
</dbReference>
<proteinExistence type="inferred from homology"/>
<gene>
    <name evidence="13" type="ORF">Y5S_01218</name>
</gene>
<dbReference type="Gene3D" id="2.170.130.10">
    <property type="entry name" value="TonB-dependent receptor, plug domain"/>
    <property type="match status" value="1"/>
</dbReference>
<keyword evidence="7 8" id="KW-0998">Cell outer membrane</keyword>
<keyword evidence="3 8" id="KW-1134">Transmembrane beta strand</keyword>
<dbReference type="GO" id="GO:0033214">
    <property type="term" value="P:siderophore-iron import into cell"/>
    <property type="evidence" value="ECO:0007669"/>
    <property type="project" value="TreeGrafter"/>
</dbReference>
<evidence type="ECO:0000313" key="13">
    <source>
        <dbReference type="EMBL" id="KGD65325.1"/>
    </source>
</evidence>
<feature type="signal peptide" evidence="10">
    <location>
        <begin position="1"/>
        <end position="25"/>
    </location>
</feature>
<dbReference type="PROSITE" id="PS52016">
    <property type="entry name" value="TONB_DEPENDENT_REC_3"/>
    <property type="match status" value="1"/>
</dbReference>
<dbReference type="PANTHER" id="PTHR30442">
    <property type="entry name" value="IRON III DICITRATE TRANSPORT PROTEIN FECA"/>
    <property type="match status" value="1"/>
</dbReference>
<dbReference type="Pfam" id="PF00593">
    <property type="entry name" value="TonB_dep_Rec_b-barrel"/>
    <property type="match status" value="1"/>
</dbReference>
<evidence type="ECO:0000256" key="10">
    <source>
        <dbReference type="SAM" id="SignalP"/>
    </source>
</evidence>
<keyword evidence="2 8" id="KW-0813">Transport</keyword>
<dbReference type="InterPro" id="IPR036942">
    <property type="entry name" value="Beta-barrel_TonB_sf"/>
</dbReference>
<feature type="chain" id="PRO_5001919015" evidence="10">
    <location>
        <begin position="26"/>
        <end position="730"/>
    </location>
</feature>
<keyword evidence="10" id="KW-0732">Signal</keyword>
<evidence type="ECO:0000256" key="6">
    <source>
        <dbReference type="ARBA" id="ARBA00023136"/>
    </source>
</evidence>
<evidence type="ECO:0000256" key="8">
    <source>
        <dbReference type="PROSITE-ProRule" id="PRU01360"/>
    </source>
</evidence>
<comment type="similarity">
    <text evidence="8 9">Belongs to the TonB-dependent receptor family.</text>
</comment>
<accession>A0A095US09</accession>
<keyword evidence="4 8" id="KW-0812">Transmembrane</keyword>
<dbReference type="GO" id="GO:0009279">
    <property type="term" value="C:cell outer membrane"/>
    <property type="evidence" value="ECO:0007669"/>
    <property type="project" value="UniProtKB-SubCell"/>
</dbReference>
<evidence type="ECO:0000259" key="12">
    <source>
        <dbReference type="Pfam" id="PF07715"/>
    </source>
</evidence>
<dbReference type="EMBL" id="ARXV01000004">
    <property type="protein sequence ID" value="KGD65325.1"/>
    <property type="molecule type" value="Genomic_DNA"/>
</dbReference>